<dbReference type="Gene3D" id="1.10.20.60">
    <property type="entry name" value="Glu-tRNAGln amidotransferase C subunit, N-terminal domain"/>
    <property type="match status" value="1"/>
</dbReference>
<dbReference type="eggNOG" id="COG0721">
    <property type="taxonomic scope" value="Bacteria"/>
</dbReference>
<organism evidence="2 3">
    <name type="scientific">Candidatus Kinetoplastidibacterium galati TCC219</name>
    <dbReference type="NCBI Taxonomy" id="1208921"/>
    <lineage>
        <taxon>Bacteria</taxon>
        <taxon>Pseudomonadati</taxon>
        <taxon>Pseudomonadota</taxon>
        <taxon>Betaproteobacteria</taxon>
        <taxon>Candidatus Kinetoplastidibacterium</taxon>
    </lineage>
</organism>
<dbReference type="Pfam" id="PF02686">
    <property type="entry name" value="GatC"/>
    <property type="match status" value="1"/>
</dbReference>
<dbReference type="GO" id="GO:0016740">
    <property type="term" value="F:transferase activity"/>
    <property type="evidence" value="ECO:0007669"/>
    <property type="project" value="UniProtKB-KW"/>
</dbReference>
<dbReference type="InterPro" id="IPR036113">
    <property type="entry name" value="Asp/Glu-ADT_sf_sub_c"/>
</dbReference>
<protein>
    <recommendedName>
        <fullName evidence="1">Glutamyl-tRNA(Gln) amidotransferase subunit C</fullName>
    </recommendedName>
</protein>
<evidence type="ECO:0000256" key="1">
    <source>
        <dbReference type="ARBA" id="ARBA00014426"/>
    </source>
</evidence>
<accession>M1LZ75</accession>
<dbReference type="Proteomes" id="UP000011658">
    <property type="component" value="Chromosome"/>
</dbReference>
<dbReference type="SUPFAM" id="SSF141000">
    <property type="entry name" value="Glu-tRNAGln amidotransferase C subunit"/>
    <property type="match status" value="1"/>
</dbReference>
<dbReference type="OrthoDB" id="9794326at2"/>
<evidence type="ECO:0000313" key="2">
    <source>
        <dbReference type="EMBL" id="AGF49366.1"/>
    </source>
</evidence>
<dbReference type="RefSeq" id="WP_015389850.1">
    <property type="nucleotide sequence ID" value="NC_020284.1"/>
</dbReference>
<dbReference type="KEGG" id="kga:ST1E_0110"/>
<dbReference type="NCBIfam" id="TIGR00135">
    <property type="entry name" value="gatC"/>
    <property type="match status" value="1"/>
</dbReference>
<dbReference type="PATRIC" id="fig|1208921.3.peg.657"/>
<keyword evidence="3" id="KW-1185">Reference proteome</keyword>
<dbReference type="STRING" id="1208921.ST1E_0110"/>
<dbReference type="InterPro" id="IPR003837">
    <property type="entry name" value="GatC"/>
</dbReference>
<name>M1LZ75_9PROT</name>
<keyword evidence="2" id="KW-0808">Transferase</keyword>
<dbReference type="AlphaFoldDB" id="M1LZ75"/>
<evidence type="ECO:0000313" key="3">
    <source>
        <dbReference type="Proteomes" id="UP000011658"/>
    </source>
</evidence>
<dbReference type="HOGENOM" id="CLU_105899_2_2_4"/>
<gene>
    <name evidence="2" type="ORF">ST1E_0110</name>
</gene>
<sequence length="102" mass="11701">MTLDKHDVANIAKLAKIELSKEQCADTTNKLNESLTIIELIKKVENKSNELLVHPISIHEEISMFLRKDTSIDECSDNFMEKVIKNAPQFEDNMFLVPKIVE</sequence>
<dbReference type="EMBL" id="CP003806">
    <property type="protein sequence ID" value="AGF49366.1"/>
    <property type="molecule type" value="Genomic_DNA"/>
</dbReference>
<dbReference type="GO" id="GO:0006450">
    <property type="term" value="P:regulation of translational fidelity"/>
    <property type="evidence" value="ECO:0007669"/>
    <property type="project" value="InterPro"/>
</dbReference>
<reference evidence="2 3" key="1">
    <citation type="journal article" date="2013" name="Genome Biol. Evol.">
        <title>Genome evolution and phylogenomic analysis of candidatus kinetoplastibacterium, the betaproteobacterial endosymbionts of strigomonas and angomonas.</title>
        <authorList>
            <person name="Alves J.M."/>
            <person name="Serrano M.G."/>
            <person name="Maia da Silva F."/>
            <person name="Voegtly L.J."/>
            <person name="Matveyev A.V."/>
            <person name="Teixeira M.M."/>
            <person name="Camargo E.P."/>
            <person name="Buck G.A."/>
        </authorList>
    </citation>
    <scope>NUCLEOTIDE SEQUENCE [LARGE SCALE GENOMIC DNA]</scope>
    <source>
        <strain evidence="2 3">TCC219</strain>
    </source>
</reference>
<proteinExistence type="predicted"/>